<organism evidence="2 3">
    <name type="scientific">Pseudomonas veronii 1YdBTEX2</name>
    <dbReference type="NCBI Taxonomy" id="1295141"/>
    <lineage>
        <taxon>Bacteria</taxon>
        <taxon>Pseudomonadati</taxon>
        <taxon>Pseudomonadota</taxon>
        <taxon>Gammaproteobacteria</taxon>
        <taxon>Pseudomonadales</taxon>
        <taxon>Pseudomonadaceae</taxon>
        <taxon>Pseudomonas</taxon>
    </lineage>
</organism>
<dbReference type="PANTHER" id="PTHR13696">
    <property type="entry name" value="P-LOOP CONTAINING NUCLEOSIDE TRIPHOSPHATE HYDROLASE"/>
    <property type="match status" value="1"/>
</dbReference>
<reference evidence="3" key="1">
    <citation type="submission" date="2016-07" db="EMBL/GenBank/DDBJ databases">
        <authorList>
            <person name="Florea S."/>
            <person name="Webb J.S."/>
            <person name="Jaromczyk J."/>
            <person name="Schardl C.L."/>
        </authorList>
    </citation>
    <scope>NUCLEOTIDE SEQUENCE [LARGE SCALE GENOMIC DNA]</scope>
    <source>
        <strain evidence="3">1YdBTEX2</strain>
    </source>
</reference>
<dbReference type="AlphaFoldDB" id="A0A1D3K7C3"/>
<dbReference type="InterPro" id="IPR050678">
    <property type="entry name" value="DNA_Partitioning_ATPase"/>
</dbReference>
<sequence length="283" mass="30881">MSPKKRTHKPAKVIVIENQKGGVGKTTIAYHLSCYLAEQGYRTLAIDLDGQGNLSSRFLDRSKRVGGCRSVHLFNETAPDLQPLDTPDGVDLIYSIDRDVELFNVERMDFDKALINFNQNLDPMLDDYDYIVMDTPPAHGNKMSAASITSNYIFVPVEMAAFAVTGVESVLETLAEIQRYVSDRLQVTGVICNRLRPVNSHTEALAELNAAGVNILTARLGTNGAVDDALRDGVPVWKNKRTGAQRETAKSMVSLMQEICGYVGAKILPPQPKAGAKQSGGAK</sequence>
<dbReference type="InterPro" id="IPR027417">
    <property type="entry name" value="P-loop_NTPase"/>
</dbReference>
<feature type="domain" description="AAA" evidence="1">
    <location>
        <begin position="11"/>
        <end position="186"/>
    </location>
</feature>
<accession>A0A1D3K7C3</accession>
<dbReference type="Pfam" id="PF13614">
    <property type="entry name" value="AAA_31"/>
    <property type="match status" value="1"/>
</dbReference>
<evidence type="ECO:0000313" key="3">
    <source>
        <dbReference type="Proteomes" id="UP000245431"/>
    </source>
</evidence>
<evidence type="ECO:0000259" key="1">
    <source>
        <dbReference type="Pfam" id="PF13614"/>
    </source>
</evidence>
<dbReference type="Gene3D" id="3.40.50.300">
    <property type="entry name" value="P-loop containing nucleotide triphosphate hydrolases"/>
    <property type="match status" value="1"/>
</dbReference>
<gene>
    <name evidence="2" type="primary">parA</name>
    <name evidence="2" type="ORF">PVE_R2G0225</name>
</gene>
<dbReference type="SUPFAM" id="SSF52540">
    <property type="entry name" value="P-loop containing nucleoside triphosphate hydrolases"/>
    <property type="match status" value="1"/>
</dbReference>
<dbReference type="InterPro" id="IPR025669">
    <property type="entry name" value="AAA_dom"/>
</dbReference>
<name>A0A1D3K7C3_PSEVE</name>
<dbReference type="CDD" id="cd02042">
    <property type="entry name" value="ParAB_family"/>
    <property type="match status" value="1"/>
</dbReference>
<dbReference type="EMBL" id="LT599584">
    <property type="protein sequence ID" value="SBW84254.1"/>
    <property type="molecule type" value="Genomic_DNA"/>
</dbReference>
<dbReference type="Proteomes" id="UP000245431">
    <property type="component" value="Chromosome PVE_r2"/>
</dbReference>
<proteinExistence type="predicted"/>
<evidence type="ECO:0000313" key="2">
    <source>
        <dbReference type="EMBL" id="SBW84254.1"/>
    </source>
</evidence>
<protein>
    <submittedName>
        <fullName evidence="2">Plasmid partition protein A</fullName>
    </submittedName>
</protein>
<dbReference type="PANTHER" id="PTHR13696:SF99">
    <property type="entry name" value="COBYRINIC ACID AC-DIAMIDE SYNTHASE"/>
    <property type="match status" value="1"/>
</dbReference>